<accession>A0A5M6BX74</accession>
<dbReference type="Proteomes" id="UP000322225">
    <property type="component" value="Chromosome 5"/>
</dbReference>
<dbReference type="OrthoDB" id="623670at2759"/>
<proteinExistence type="predicted"/>
<keyword evidence="3" id="KW-1185">Reference proteome</keyword>
<sequence>MFAKLFAVLLVASSVLAAPVAEVEQLEKRKTHNGQATYFSVGLGACGWNNVDSDYIVAVNSAQYGLNGYGGNCGQKVVITNTDNGKSITAQVADECPTCSWGSLDLSPSAFGALTDNNFDLGVFPISWHYKKRN</sequence>
<organism evidence="2 3">
    <name type="scientific">Kwoniella shandongensis</name>
    <dbReference type="NCBI Taxonomy" id="1734106"/>
    <lineage>
        <taxon>Eukaryota</taxon>
        <taxon>Fungi</taxon>
        <taxon>Dikarya</taxon>
        <taxon>Basidiomycota</taxon>
        <taxon>Agaricomycotina</taxon>
        <taxon>Tremellomycetes</taxon>
        <taxon>Tremellales</taxon>
        <taxon>Cryptococcaceae</taxon>
        <taxon>Kwoniella</taxon>
    </lineage>
</organism>
<reference evidence="2" key="2">
    <citation type="submission" date="2024-01" db="EMBL/GenBank/DDBJ databases">
        <title>Comparative genomics of Cryptococcus and Kwoniella reveals pathogenesis evolution and contrasting modes of karyotype evolution via chromosome fusion or intercentromeric recombination.</title>
        <authorList>
            <person name="Coelho M.A."/>
            <person name="David-Palma M."/>
            <person name="Shea T."/>
            <person name="Bowers K."/>
            <person name="McGinley-Smith S."/>
            <person name="Mohammad A.W."/>
            <person name="Gnirke A."/>
            <person name="Yurkov A.M."/>
            <person name="Nowrousian M."/>
            <person name="Sun S."/>
            <person name="Cuomo C.A."/>
            <person name="Heitman J."/>
        </authorList>
    </citation>
    <scope>NUCLEOTIDE SEQUENCE</scope>
    <source>
        <strain evidence="2">CBS 12478</strain>
    </source>
</reference>
<dbReference type="AlphaFoldDB" id="A0A5M6BX74"/>
<dbReference type="PANTHER" id="PTHR31836">
    <property type="match status" value="1"/>
</dbReference>
<dbReference type="RefSeq" id="XP_031858537.1">
    <property type="nucleotide sequence ID" value="XM_032007183.1"/>
</dbReference>
<reference evidence="2" key="1">
    <citation type="submission" date="2017-08" db="EMBL/GenBank/DDBJ databases">
        <authorList>
            <person name="Cuomo C."/>
            <person name="Billmyre B."/>
            <person name="Heitman J."/>
        </authorList>
    </citation>
    <scope>NUCLEOTIDE SEQUENCE</scope>
    <source>
        <strain evidence="2">CBS 12478</strain>
    </source>
</reference>
<evidence type="ECO:0000256" key="1">
    <source>
        <dbReference type="ARBA" id="ARBA00022729"/>
    </source>
</evidence>
<dbReference type="EMBL" id="CP144055">
    <property type="protein sequence ID" value="WWD18813.1"/>
    <property type="molecule type" value="Genomic_DNA"/>
</dbReference>
<evidence type="ECO:0000313" key="3">
    <source>
        <dbReference type="Proteomes" id="UP000322225"/>
    </source>
</evidence>
<protein>
    <submittedName>
        <fullName evidence="2">Uncharacterized protein</fullName>
    </submittedName>
</protein>
<keyword evidence="1" id="KW-0732">Signal</keyword>
<dbReference type="CDD" id="cd22191">
    <property type="entry name" value="DPBB_RlpA_EXP_N-like"/>
    <property type="match status" value="1"/>
</dbReference>
<gene>
    <name evidence="2" type="ORF">CI109_103268</name>
</gene>
<name>A0A5M6BX74_9TREE</name>
<dbReference type="PANTHER" id="PTHR31836:SF25">
    <property type="entry name" value="RLPA-LIKE PROTEIN DOUBLE-PSI BETA-BARREL DOMAIN-CONTAINING PROTEIN"/>
    <property type="match status" value="1"/>
</dbReference>
<dbReference type="Gene3D" id="2.40.40.10">
    <property type="entry name" value="RlpA-like domain"/>
    <property type="match status" value="1"/>
</dbReference>
<evidence type="ECO:0000313" key="2">
    <source>
        <dbReference type="EMBL" id="WWD18813.1"/>
    </source>
</evidence>
<dbReference type="InterPro" id="IPR051477">
    <property type="entry name" value="Expansin_CellWall"/>
</dbReference>
<dbReference type="KEGG" id="ksn:43591351"/>
<dbReference type="GeneID" id="43591351"/>
<dbReference type="SUPFAM" id="SSF50685">
    <property type="entry name" value="Barwin-like endoglucanases"/>
    <property type="match status" value="1"/>
</dbReference>
<dbReference type="InterPro" id="IPR036908">
    <property type="entry name" value="RlpA-like_sf"/>
</dbReference>